<dbReference type="EMBL" id="CP087833">
    <property type="protein sequence ID" value="UZA04870.1"/>
    <property type="molecule type" value="Genomic_DNA"/>
</dbReference>
<sequence length="107" mass="12308">MFDLYKGATRPAMMFGIPTDALIYAFCGVGLLALSTTIAMWIFLPIIGFVMRMIAKRDDRAFRQWGLFIDTKFHCPKPVKQFFGATSYSNTKIKTKYQSWDSKEFKA</sequence>
<keyword evidence="2 5" id="KW-0812">Transmembrane</keyword>
<name>A0ABY6MBB2_MORBO</name>
<keyword evidence="7" id="KW-1185">Reference proteome</keyword>
<evidence type="ECO:0000256" key="2">
    <source>
        <dbReference type="ARBA" id="ARBA00022692"/>
    </source>
</evidence>
<dbReference type="RefSeq" id="WP_264676387.1">
    <property type="nucleotide sequence ID" value="NZ_CP087767.1"/>
</dbReference>
<protein>
    <submittedName>
        <fullName evidence="6">VirB3 family type IV secretion system protein</fullName>
    </submittedName>
</protein>
<evidence type="ECO:0000313" key="7">
    <source>
        <dbReference type="Proteomes" id="UP001163632"/>
    </source>
</evidence>
<evidence type="ECO:0000256" key="1">
    <source>
        <dbReference type="ARBA" id="ARBA00004370"/>
    </source>
</evidence>
<comment type="subcellular location">
    <subcellularLocation>
        <location evidence="1">Membrane</location>
    </subcellularLocation>
</comment>
<dbReference type="GeneID" id="77190064"/>
<geneLocation type="plasmid" evidence="6 7">
    <name>unnamed3</name>
</geneLocation>
<keyword evidence="4 5" id="KW-0472">Membrane</keyword>
<dbReference type="Pfam" id="PF05101">
    <property type="entry name" value="VirB3"/>
    <property type="match status" value="1"/>
</dbReference>
<evidence type="ECO:0000256" key="5">
    <source>
        <dbReference type="SAM" id="Phobius"/>
    </source>
</evidence>
<evidence type="ECO:0000313" key="6">
    <source>
        <dbReference type="EMBL" id="UZA04870.1"/>
    </source>
</evidence>
<reference evidence="6" key="1">
    <citation type="journal article" date="2022" name="BMC Microbiol.">
        <title>Whole genome sequencing of Moraxella bovis strains from North America reveals two genotypes with different genetic determinants.</title>
        <authorList>
            <person name="Wynn E.L."/>
            <person name="Hille M.M."/>
            <person name="Loy J.D."/>
            <person name="Schuller G."/>
            <person name="Kuhn K.L."/>
            <person name="Dickey A.M."/>
            <person name="Bono J.L."/>
            <person name="Clawson M.L."/>
        </authorList>
    </citation>
    <scope>NUCLEOTIDE SEQUENCE</scope>
    <source>
        <strain evidence="6">SAM102599</strain>
    </source>
</reference>
<proteinExistence type="predicted"/>
<dbReference type="Proteomes" id="UP001163632">
    <property type="component" value="Plasmid unnamed3"/>
</dbReference>
<gene>
    <name evidence="6" type="ORF">LP092_15765</name>
</gene>
<accession>A0ABY6MBB2</accession>
<evidence type="ECO:0000256" key="3">
    <source>
        <dbReference type="ARBA" id="ARBA00022989"/>
    </source>
</evidence>
<dbReference type="InterPro" id="IPR007792">
    <property type="entry name" value="T4SS_VirB3/TrbD/AvhB"/>
</dbReference>
<organism evidence="6 7">
    <name type="scientific">Moraxella bovis</name>
    <dbReference type="NCBI Taxonomy" id="476"/>
    <lineage>
        <taxon>Bacteria</taxon>
        <taxon>Pseudomonadati</taxon>
        <taxon>Pseudomonadota</taxon>
        <taxon>Gammaproteobacteria</taxon>
        <taxon>Moraxellales</taxon>
        <taxon>Moraxellaceae</taxon>
        <taxon>Moraxella</taxon>
    </lineage>
</organism>
<evidence type="ECO:0000256" key="4">
    <source>
        <dbReference type="ARBA" id="ARBA00023136"/>
    </source>
</evidence>
<feature type="transmembrane region" description="Helical" evidence="5">
    <location>
        <begin position="12"/>
        <end position="32"/>
    </location>
</feature>
<keyword evidence="6" id="KW-0614">Plasmid</keyword>
<keyword evidence="3 5" id="KW-1133">Transmembrane helix</keyword>